<keyword evidence="4" id="KW-1185">Reference proteome</keyword>
<keyword evidence="2" id="KW-0812">Transmembrane</keyword>
<feature type="transmembrane region" description="Helical" evidence="2">
    <location>
        <begin position="202"/>
        <end position="223"/>
    </location>
</feature>
<reference evidence="4" key="1">
    <citation type="submission" date="2020-06" db="EMBL/GenBank/DDBJ databases">
        <title>A chromosome-scale genome assembly of Talaromyces rugulosus W13939.</title>
        <authorList>
            <person name="Wang B."/>
            <person name="Guo L."/>
            <person name="Ye K."/>
            <person name="Wang L."/>
        </authorList>
    </citation>
    <scope>NUCLEOTIDE SEQUENCE [LARGE SCALE GENOMIC DNA]</scope>
    <source>
        <strain evidence="4">W13939</strain>
    </source>
</reference>
<feature type="transmembrane region" description="Helical" evidence="2">
    <location>
        <begin position="7"/>
        <end position="29"/>
    </location>
</feature>
<dbReference type="SUPFAM" id="SSF48652">
    <property type="entry name" value="Tetraspanin"/>
    <property type="match status" value="1"/>
</dbReference>
<name>A0A7H8R6M2_TALRU</name>
<dbReference type="GO" id="GO:0016020">
    <property type="term" value="C:membrane"/>
    <property type="evidence" value="ECO:0007669"/>
    <property type="project" value="InterPro"/>
</dbReference>
<keyword evidence="2" id="KW-0472">Membrane</keyword>
<dbReference type="RefSeq" id="XP_035347410.1">
    <property type="nucleotide sequence ID" value="XM_035491517.1"/>
</dbReference>
<protein>
    <recommendedName>
        <fullName evidence="5">Tetraspanin Tsp3</fullName>
    </recommendedName>
</protein>
<evidence type="ECO:0000256" key="1">
    <source>
        <dbReference type="SAM" id="MobiDB-lite"/>
    </source>
</evidence>
<dbReference type="AlphaFoldDB" id="A0A7H8R6M2"/>
<feature type="transmembrane region" description="Helical" evidence="2">
    <location>
        <begin position="100"/>
        <end position="125"/>
    </location>
</feature>
<evidence type="ECO:0000313" key="3">
    <source>
        <dbReference type="EMBL" id="QKX61235.1"/>
    </source>
</evidence>
<feature type="transmembrane region" description="Helical" evidence="2">
    <location>
        <begin position="41"/>
        <end position="64"/>
    </location>
</feature>
<dbReference type="InterPro" id="IPR008952">
    <property type="entry name" value="Tetraspanin_EC2_sf"/>
</dbReference>
<evidence type="ECO:0008006" key="5">
    <source>
        <dbReference type="Google" id="ProtNLM"/>
    </source>
</evidence>
<accession>A0A7H8R6M2</accession>
<keyword evidence="2" id="KW-1133">Transmembrane helix</keyword>
<dbReference type="GeneID" id="55995871"/>
<dbReference type="Proteomes" id="UP000509510">
    <property type="component" value="Chromosome IV"/>
</dbReference>
<organism evidence="3 4">
    <name type="scientific">Talaromyces rugulosus</name>
    <name type="common">Penicillium rugulosum</name>
    <dbReference type="NCBI Taxonomy" id="121627"/>
    <lineage>
        <taxon>Eukaryota</taxon>
        <taxon>Fungi</taxon>
        <taxon>Dikarya</taxon>
        <taxon>Ascomycota</taxon>
        <taxon>Pezizomycotina</taxon>
        <taxon>Eurotiomycetes</taxon>
        <taxon>Eurotiomycetidae</taxon>
        <taxon>Eurotiales</taxon>
        <taxon>Trichocomaceae</taxon>
        <taxon>Talaromyces</taxon>
        <taxon>Talaromyces sect. Islandici</taxon>
    </lineage>
</organism>
<dbReference type="OrthoDB" id="71600at2759"/>
<proteinExistence type="predicted"/>
<sequence length="313" mass="34271">MSVIPAAVIITLLVLFIGISIILGGIAWSQTTSLFLPFPTSVNAIATLFPVFSVLIVIAVNSFASRFERANTRWEQPITSGNGDANGTTTIVASSTFRPILAFVIDNLMTILPTVLATISATYILPNDNNCHLEQTWQTYYHNKDVNAIRSIQDRLQCCGLRSTHDRAWPFKDATHDDKACERSMGYKQSCLDPWSDNERKVAVLVFAAAILGWGIKLGFMYLSPRGSWTFNNSAFGRPAWTNGASNGTGDSSTAPRLLARTYNDDSSDIQRVRDEEPPFTDTALGENPSLDADARDVTSPDGRDLSGTSHWG</sequence>
<dbReference type="EMBL" id="CP055901">
    <property type="protein sequence ID" value="QKX61235.1"/>
    <property type="molecule type" value="Genomic_DNA"/>
</dbReference>
<gene>
    <name evidence="3" type="ORF">TRUGW13939_08382</name>
</gene>
<dbReference type="KEGG" id="trg:TRUGW13939_08382"/>
<feature type="compositionally biased region" description="Basic and acidic residues" evidence="1">
    <location>
        <begin position="293"/>
        <end position="305"/>
    </location>
</feature>
<evidence type="ECO:0000256" key="2">
    <source>
        <dbReference type="SAM" id="Phobius"/>
    </source>
</evidence>
<evidence type="ECO:0000313" key="4">
    <source>
        <dbReference type="Proteomes" id="UP000509510"/>
    </source>
</evidence>
<feature type="region of interest" description="Disordered" evidence="1">
    <location>
        <begin position="266"/>
        <end position="313"/>
    </location>
</feature>